<keyword evidence="2" id="KW-1185">Reference proteome</keyword>
<evidence type="ECO:0000313" key="2">
    <source>
        <dbReference type="Proteomes" id="UP001203036"/>
    </source>
</evidence>
<reference evidence="1" key="1">
    <citation type="submission" date="2022-06" db="EMBL/GenBank/DDBJ databases">
        <title>Lutimaribacter sp. EGI FJ00013, a novel bacterium isolated from a salt lake sediment enrichment.</title>
        <authorList>
            <person name="Gao L."/>
            <person name="Fang B.-Z."/>
            <person name="Li W.-J."/>
        </authorList>
    </citation>
    <scope>NUCLEOTIDE SEQUENCE</scope>
    <source>
        <strain evidence="1">EGI FJ00013</strain>
    </source>
</reference>
<dbReference type="Proteomes" id="UP001203036">
    <property type="component" value="Unassembled WGS sequence"/>
</dbReference>
<accession>A0ACC5ZWC3</accession>
<evidence type="ECO:0000313" key="1">
    <source>
        <dbReference type="EMBL" id="MCM2562639.1"/>
    </source>
</evidence>
<protein>
    <submittedName>
        <fullName evidence="1">Uncharacterized protein</fullName>
    </submittedName>
</protein>
<name>A0ACC5ZWC3_9RHOB</name>
<proteinExistence type="predicted"/>
<comment type="caution">
    <text evidence="1">The sequence shown here is derived from an EMBL/GenBank/DDBJ whole genome shotgun (WGS) entry which is preliminary data.</text>
</comment>
<gene>
    <name evidence="1" type="ORF">M8744_10840</name>
</gene>
<dbReference type="EMBL" id="JAMQGO010000006">
    <property type="protein sequence ID" value="MCM2562639.1"/>
    <property type="molecule type" value="Genomic_DNA"/>
</dbReference>
<sequence>MSFVQNVRPVAGWSRDFGDTLKPVMTGGRAKEMFCASAGRIVERIYFGRVDAGRNLPEDAPLHYVIRVTEDYAIDHWMHMRSMAQDHDKARARMDAVLRGDCEEDKQVLGAIHEEEQRPQTRKPVRIAIDKAPNVYSKRIRDLVDAETSEYPGEPERPTFVQHD</sequence>
<organism evidence="1 2">
    <name type="scientific">Lutimaribacter degradans</name>
    <dbReference type="NCBI Taxonomy" id="2945989"/>
    <lineage>
        <taxon>Bacteria</taxon>
        <taxon>Pseudomonadati</taxon>
        <taxon>Pseudomonadota</taxon>
        <taxon>Alphaproteobacteria</taxon>
        <taxon>Rhodobacterales</taxon>
        <taxon>Roseobacteraceae</taxon>
        <taxon>Lutimaribacter</taxon>
    </lineage>
</organism>